<accession>A0AAE4JZE0</accession>
<dbReference type="EMBL" id="JAVMIP010000019">
    <property type="protein sequence ID" value="MDS3861989.1"/>
    <property type="molecule type" value="Genomic_DNA"/>
</dbReference>
<protein>
    <submittedName>
        <fullName evidence="4">Iron uptake porin</fullName>
    </submittedName>
</protein>
<dbReference type="GO" id="GO:0008643">
    <property type="term" value="P:carbohydrate transport"/>
    <property type="evidence" value="ECO:0007669"/>
    <property type="project" value="InterPro"/>
</dbReference>
<gene>
    <name evidence="4" type="ORF">RIF25_14390</name>
</gene>
<dbReference type="Pfam" id="PF04966">
    <property type="entry name" value="OprB"/>
    <property type="match status" value="1"/>
</dbReference>
<comment type="caution">
    <text evidence="4">The sequence shown here is derived from an EMBL/GenBank/DDBJ whole genome shotgun (WGS) entry which is preliminary data.</text>
</comment>
<proteinExistence type="inferred from homology"/>
<dbReference type="PROSITE" id="PS51272">
    <property type="entry name" value="SLH"/>
    <property type="match status" value="1"/>
</dbReference>
<sequence>MSRILWKLLATTPVLALGVGSGVYATEANSSLLQLTPGELNSAPTSLTTLPAQPVVNLAQNLPTMRSAPSVSSLEADPLAGTLAPAPTSTQTQTQSAVGTRSRQSIPQVTSVSQLSDVRPTDWAYQALASLVEKYGCIAGYPDGTFRGNRALTRYEMAAALNACLDVVSDRFATKEDLAALQRLAQEFANELALVKGRVDNLEGRTSNLEATQFATLTKLNATVIFNTSDILSGQVANPPGTGPGGSSLAGRNIVDNTVVSNRVRLNFDTSFTGSDLLRIRIQSGNVVNYSALSPSGSSGGILNASGLAGTNAARLAYDGTTNGFELHKLFYRFSPVKNLTVIADANAGAYEDNMFTFNPFFQSSDTGALSRFGRFNPIYRIYGSNPAGATINYKFAENKEAGTSADFTLAYLGGGTNTASFNRSPANPNPPGGLFGDSFSALAQISVRPIKDLALGVTYVRAFGVDPSGGTGTSGYTGAANNPTGSATATGGVGNVTSDNVGFQFTYKVIPQFTLSGWAGYSSVNQSQGSNVGRNASLVNWAITAAAPDLWQKGDVAGLIFGQPPQTISTNYTVNNGVTAFNMYHLEGFYRFQMSRNISVAPGIITIFNPNNNTANAPIVLGVIRTTFQF</sequence>
<evidence type="ECO:0000313" key="5">
    <source>
        <dbReference type="Proteomes" id="UP001268256"/>
    </source>
</evidence>
<dbReference type="GO" id="GO:0015288">
    <property type="term" value="F:porin activity"/>
    <property type="evidence" value="ECO:0007669"/>
    <property type="project" value="InterPro"/>
</dbReference>
<dbReference type="RefSeq" id="WP_322879207.1">
    <property type="nucleotide sequence ID" value="NZ_JAVMIP010000019.1"/>
</dbReference>
<reference evidence="5" key="1">
    <citation type="submission" date="2023-07" db="EMBL/GenBank/DDBJ databases">
        <authorList>
            <person name="Luz R."/>
            <person name="Cordeiro R."/>
            <person name="Fonseca A."/>
            <person name="Goncalves V."/>
        </authorList>
    </citation>
    <scope>NUCLEOTIDE SEQUENCE [LARGE SCALE GENOMIC DNA]</scope>
    <source>
        <strain evidence="5">BACA0444</strain>
    </source>
</reference>
<dbReference type="InterPro" id="IPR051465">
    <property type="entry name" value="Cell_Envelope_Struct_Comp"/>
</dbReference>
<organism evidence="4 5">
    <name type="scientific">Pseudocalidococcus azoricus BACA0444</name>
    <dbReference type="NCBI Taxonomy" id="2918990"/>
    <lineage>
        <taxon>Bacteria</taxon>
        <taxon>Bacillati</taxon>
        <taxon>Cyanobacteriota</taxon>
        <taxon>Cyanophyceae</taxon>
        <taxon>Acaryochloridales</taxon>
        <taxon>Thermosynechococcaceae</taxon>
        <taxon>Pseudocalidococcus</taxon>
        <taxon>Pseudocalidococcus azoricus</taxon>
    </lineage>
</organism>
<name>A0AAE4JZE0_9CYAN</name>
<dbReference type="NCBIfam" id="NF033921">
    <property type="entry name" value="por_somb"/>
    <property type="match status" value="1"/>
</dbReference>
<dbReference type="InterPro" id="IPR007049">
    <property type="entry name" value="Carb-sel_porin_OprB"/>
</dbReference>
<comment type="similarity">
    <text evidence="1">Belongs to the OprB family.</text>
</comment>
<evidence type="ECO:0000256" key="2">
    <source>
        <dbReference type="SAM" id="MobiDB-lite"/>
    </source>
</evidence>
<feature type="compositionally biased region" description="Polar residues" evidence="2">
    <location>
        <begin position="98"/>
        <end position="111"/>
    </location>
</feature>
<dbReference type="AlphaFoldDB" id="A0AAE4JZE0"/>
<evidence type="ECO:0000256" key="1">
    <source>
        <dbReference type="RuleBase" id="RU363072"/>
    </source>
</evidence>
<feature type="region of interest" description="Disordered" evidence="2">
    <location>
        <begin position="79"/>
        <end position="111"/>
    </location>
</feature>
<feature type="compositionally biased region" description="Low complexity" evidence="2">
    <location>
        <begin position="84"/>
        <end position="97"/>
    </location>
</feature>
<keyword evidence="5" id="KW-1185">Reference proteome</keyword>
<dbReference type="PANTHER" id="PTHR43308">
    <property type="entry name" value="OUTER MEMBRANE PROTEIN ALPHA-RELATED"/>
    <property type="match status" value="1"/>
</dbReference>
<dbReference type="InterPro" id="IPR001119">
    <property type="entry name" value="SLH_dom"/>
</dbReference>
<feature type="domain" description="SLH" evidence="3">
    <location>
        <begin position="111"/>
        <end position="175"/>
    </location>
</feature>
<evidence type="ECO:0000313" key="4">
    <source>
        <dbReference type="EMBL" id="MDS3861989.1"/>
    </source>
</evidence>
<dbReference type="PANTHER" id="PTHR43308:SF1">
    <property type="entry name" value="OUTER MEMBRANE PROTEIN ALPHA"/>
    <property type="match status" value="1"/>
</dbReference>
<dbReference type="Pfam" id="PF00395">
    <property type="entry name" value="SLH"/>
    <property type="match status" value="1"/>
</dbReference>
<dbReference type="GO" id="GO:0016020">
    <property type="term" value="C:membrane"/>
    <property type="evidence" value="ECO:0007669"/>
    <property type="project" value="InterPro"/>
</dbReference>
<dbReference type="Proteomes" id="UP001268256">
    <property type="component" value="Unassembled WGS sequence"/>
</dbReference>
<dbReference type="InterPro" id="IPR047684">
    <property type="entry name" value="Por_som-like"/>
</dbReference>
<evidence type="ECO:0000259" key="3">
    <source>
        <dbReference type="PROSITE" id="PS51272"/>
    </source>
</evidence>